<dbReference type="AlphaFoldDB" id="A0A7C7D3T2"/>
<dbReference type="EMBL" id="DUTF01000043">
    <property type="protein sequence ID" value="HHY25516.1"/>
    <property type="molecule type" value="Genomic_DNA"/>
</dbReference>
<keyword evidence="1" id="KW-0472">Membrane</keyword>
<feature type="transmembrane region" description="Helical" evidence="1">
    <location>
        <begin position="111"/>
        <end position="132"/>
    </location>
</feature>
<comment type="caution">
    <text evidence="2">The sequence shown here is derived from an EMBL/GenBank/DDBJ whole genome shotgun (WGS) entry which is preliminary data.</text>
</comment>
<evidence type="ECO:0000313" key="2">
    <source>
        <dbReference type="EMBL" id="HHY25516.1"/>
    </source>
</evidence>
<name>A0A7C7D3T2_9FIRM</name>
<feature type="transmembrane region" description="Helical" evidence="1">
    <location>
        <begin position="32"/>
        <end position="52"/>
    </location>
</feature>
<protein>
    <submittedName>
        <fullName evidence="2">Uncharacterized protein</fullName>
    </submittedName>
</protein>
<feature type="transmembrane region" description="Helical" evidence="1">
    <location>
        <begin position="72"/>
        <end position="90"/>
    </location>
</feature>
<feature type="transmembrane region" description="Helical" evidence="1">
    <location>
        <begin position="191"/>
        <end position="208"/>
    </location>
</feature>
<evidence type="ECO:0000313" key="3">
    <source>
        <dbReference type="Proteomes" id="UP000553059"/>
    </source>
</evidence>
<dbReference type="Proteomes" id="UP000553059">
    <property type="component" value="Unassembled WGS sequence"/>
</dbReference>
<organism evidence="2 3">
    <name type="scientific">Desulfitobacterium dehalogenans</name>
    <dbReference type="NCBI Taxonomy" id="36854"/>
    <lineage>
        <taxon>Bacteria</taxon>
        <taxon>Bacillati</taxon>
        <taxon>Bacillota</taxon>
        <taxon>Clostridia</taxon>
        <taxon>Eubacteriales</taxon>
        <taxon>Desulfitobacteriaceae</taxon>
        <taxon>Desulfitobacterium</taxon>
    </lineage>
</organism>
<feature type="transmembrane region" description="Helical" evidence="1">
    <location>
        <begin position="228"/>
        <end position="247"/>
    </location>
</feature>
<proteinExistence type="predicted"/>
<accession>A0A7C7D3T2</accession>
<sequence>MMSISGVKPAPSALSQVILKQYGYKLKGHSGLIYPLIIIQLFSSLFAIGSSGTMSSGNDVISVALKTYTGDALLFLSFVWMIVVTSLLSSQPYRSMELSVVNSWAVSHASNILLILTYAVYAGVTSTLAAILHRLMMAATLKEKEFLFGGLHILPQDILLGIVAATLYLILLGAVVYLIQTFSLYSKGLGIILWIGFFVSGFGNVRIFDINLGKVLEFYTAEASLGIFSLKVVCTAVLLFGFSVLITKEMEAKR</sequence>
<keyword evidence="1" id="KW-1133">Transmembrane helix</keyword>
<evidence type="ECO:0000256" key="1">
    <source>
        <dbReference type="SAM" id="Phobius"/>
    </source>
</evidence>
<feature type="transmembrane region" description="Helical" evidence="1">
    <location>
        <begin position="158"/>
        <end position="179"/>
    </location>
</feature>
<keyword evidence="1" id="KW-0812">Transmembrane</keyword>
<gene>
    <name evidence="2" type="ORF">GX523_01970</name>
</gene>
<reference evidence="2 3" key="1">
    <citation type="journal article" date="2020" name="Biotechnol. Biofuels">
        <title>New insights from the biogas microbiome by comprehensive genome-resolved metagenomics of nearly 1600 species originating from multiple anaerobic digesters.</title>
        <authorList>
            <person name="Campanaro S."/>
            <person name="Treu L."/>
            <person name="Rodriguez-R L.M."/>
            <person name="Kovalovszki A."/>
            <person name="Ziels R.M."/>
            <person name="Maus I."/>
            <person name="Zhu X."/>
            <person name="Kougias P.G."/>
            <person name="Basile A."/>
            <person name="Luo G."/>
            <person name="Schluter A."/>
            <person name="Konstantinidis K.T."/>
            <person name="Angelidaki I."/>
        </authorList>
    </citation>
    <scope>NUCLEOTIDE SEQUENCE [LARGE SCALE GENOMIC DNA]</scope>
    <source>
        <strain evidence="2">AS05jafATM_4</strain>
    </source>
</reference>